<sequence>MHEKEIHEKNLANYRNGTPHNAAKAGEIAPVVLMPGDPLRAKRIAETMLSDVHQFNAIRNMFGYTGMYQGKRISVMGSGMGAPSMGIYSYELYSFYEVQAIIRIGTCGGLAPDVEVGDLVIAMSASTDSNYAHQYELNGTFSPCCSYELLEPAVQLARARNMRFHVGNVFSSDVFSLYSALPPERGWQKWGRMGCKATDMECYALYCNAAWTNKQALTLLTCSDSNITHKEMTPEARQNSLDAMIQIALDIA</sequence>
<dbReference type="GO" id="GO:0006152">
    <property type="term" value="P:purine nucleoside catabolic process"/>
    <property type="evidence" value="ECO:0007669"/>
    <property type="project" value="TreeGrafter"/>
</dbReference>
<dbReference type="NCBIfam" id="TIGR00107">
    <property type="entry name" value="deoD"/>
    <property type="match status" value="1"/>
</dbReference>
<feature type="domain" description="Nucleoside phosphorylase" evidence="7">
    <location>
        <begin position="31"/>
        <end position="239"/>
    </location>
</feature>
<dbReference type="InterPro" id="IPR000845">
    <property type="entry name" value="Nucleoside_phosphorylase_d"/>
</dbReference>
<dbReference type="EC" id="2.4.2.3" evidence="2"/>
<dbReference type="InterPro" id="IPR018016">
    <property type="entry name" value="Nucleoside_phosphorylase_CS"/>
</dbReference>
<evidence type="ECO:0000256" key="5">
    <source>
        <dbReference type="ARBA" id="ARBA00022679"/>
    </source>
</evidence>
<keyword evidence="5 8" id="KW-0808">Transferase</keyword>
<dbReference type="SUPFAM" id="SSF53167">
    <property type="entry name" value="Purine and uridine phosphorylases"/>
    <property type="match status" value="1"/>
</dbReference>
<comment type="catalytic activity">
    <reaction evidence="6">
        <text>uridine + phosphate = alpha-D-ribose 1-phosphate + uracil</text>
        <dbReference type="Rhea" id="RHEA:24388"/>
        <dbReference type="ChEBI" id="CHEBI:16704"/>
        <dbReference type="ChEBI" id="CHEBI:17568"/>
        <dbReference type="ChEBI" id="CHEBI:43474"/>
        <dbReference type="ChEBI" id="CHEBI:57720"/>
        <dbReference type="EC" id="2.4.2.3"/>
    </reaction>
</comment>
<dbReference type="PANTHER" id="PTHR43691:SF11">
    <property type="entry name" value="FI09636P-RELATED"/>
    <property type="match status" value="1"/>
</dbReference>
<evidence type="ECO:0000256" key="3">
    <source>
        <dbReference type="ARBA" id="ARBA00021980"/>
    </source>
</evidence>
<dbReference type="AlphaFoldDB" id="A0A3P3XF88"/>
<dbReference type="GO" id="GO:0004850">
    <property type="term" value="F:uridine phosphorylase activity"/>
    <property type="evidence" value="ECO:0007669"/>
    <property type="project" value="UniProtKB-EC"/>
</dbReference>
<protein>
    <recommendedName>
        <fullName evidence="3">Uridine phosphorylase</fullName>
        <ecNumber evidence="2">2.4.2.3</ecNumber>
    </recommendedName>
</protein>
<dbReference type="EMBL" id="FWDM01000002">
    <property type="protein sequence ID" value="SLM09918.1"/>
    <property type="molecule type" value="Genomic_DNA"/>
</dbReference>
<evidence type="ECO:0000256" key="6">
    <source>
        <dbReference type="ARBA" id="ARBA00048447"/>
    </source>
</evidence>
<dbReference type="GO" id="GO:0004731">
    <property type="term" value="F:purine-nucleoside phosphorylase activity"/>
    <property type="evidence" value="ECO:0007669"/>
    <property type="project" value="InterPro"/>
</dbReference>
<dbReference type="NCBIfam" id="NF004489">
    <property type="entry name" value="PRK05819.1"/>
    <property type="match status" value="1"/>
</dbReference>
<name>A0A3P3XF88_9SPIR</name>
<dbReference type="InterPro" id="IPR004402">
    <property type="entry name" value="DeoD-type"/>
</dbReference>
<comment type="similarity">
    <text evidence="1">Belongs to the PNP/UDP phosphorylase family.</text>
</comment>
<dbReference type="PROSITE" id="PS01232">
    <property type="entry name" value="PNP_UDP_1"/>
    <property type="match status" value="1"/>
</dbReference>
<evidence type="ECO:0000313" key="8">
    <source>
        <dbReference type="EMBL" id="SLM09918.1"/>
    </source>
</evidence>
<evidence type="ECO:0000256" key="4">
    <source>
        <dbReference type="ARBA" id="ARBA00022676"/>
    </source>
</evidence>
<dbReference type="InterPro" id="IPR035994">
    <property type="entry name" value="Nucleoside_phosphorylase_sf"/>
</dbReference>
<dbReference type="PANTHER" id="PTHR43691">
    <property type="entry name" value="URIDINE PHOSPHORYLASE"/>
    <property type="match status" value="1"/>
</dbReference>
<proteinExistence type="inferred from homology"/>
<gene>
    <name evidence="8" type="primary">deoD</name>
    <name evidence="8" type="ORF">SPIROBIBN47_100148</name>
</gene>
<evidence type="ECO:0000256" key="1">
    <source>
        <dbReference type="ARBA" id="ARBA00010456"/>
    </source>
</evidence>
<dbReference type="Pfam" id="PF01048">
    <property type="entry name" value="PNP_UDP_1"/>
    <property type="match status" value="1"/>
</dbReference>
<evidence type="ECO:0000259" key="7">
    <source>
        <dbReference type="Pfam" id="PF01048"/>
    </source>
</evidence>
<dbReference type="Gene3D" id="3.40.50.1580">
    <property type="entry name" value="Nucleoside phosphorylase domain"/>
    <property type="match status" value="1"/>
</dbReference>
<dbReference type="CDD" id="cd09006">
    <property type="entry name" value="PNP_EcPNPI-like"/>
    <property type="match status" value="1"/>
</dbReference>
<keyword evidence="4 8" id="KW-0328">Glycosyltransferase</keyword>
<dbReference type="GO" id="GO:0005829">
    <property type="term" value="C:cytosol"/>
    <property type="evidence" value="ECO:0007669"/>
    <property type="project" value="TreeGrafter"/>
</dbReference>
<organism evidence="8">
    <name type="scientific">uncultured spirochete</name>
    <dbReference type="NCBI Taxonomy" id="156406"/>
    <lineage>
        <taxon>Bacteria</taxon>
        <taxon>Pseudomonadati</taxon>
        <taxon>Spirochaetota</taxon>
        <taxon>Spirochaetia</taxon>
        <taxon>Spirochaetales</taxon>
        <taxon>environmental samples</taxon>
    </lineage>
</organism>
<reference evidence="8" key="1">
    <citation type="submission" date="2017-02" db="EMBL/GenBank/DDBJ databases">
        <authorList>
            <person name="Regsiter A."/>
            <person name="William W."/>
        </authorList>
    </citation>
    <scope>NUCLEOTIDE SEQUENCE</scope>
    <source>
        <strain evidence="8">Bib</strain>
    </source>
</reference>
<accession>A0A3P3XF88</accession>
<evidence type="ECO:0000256" key="2">
    <source>
        <dbReference type="ARBA" id="ARBA00011888"/>
    </source>
</evidence>